<dbReference type="Pfam" id="PF06013">
    <property type="entry name" value="WXG100"/>
    <property type="match status" value="1"/>
</dbReference>
<dbReference type="AlphaFoldDB" id="A0A7W9PLR6"/>
<dbReference type="NCBIfam" id="TIGR03930">
    <property type="entry name" value="WXG100_ESAT6"/>
    <property type="match status" value="1"/>
</dbReference>
<gene>
    <name evidence="2" type="ORF">BJY24_007403</name>
</gene>
<dbReference type="Proteomes" id="UP000540412">
    <property type="component" value="Unassembled WGS sequence"/>
</dbReference>
<evidence type="ECO:0000256" key="1">
    <source>
        <dbReference type="RuleBase" id="RU362001"/>
    </source>
</evidence>
<dbReference type="Gene3D" id="1.10.287.1060">
    <property type="entry name" value="ESAT-6-like"/>
    <property type="match status" value="1"/>
</dbReference>
<dbReference type="InterPro" id="IPR036689">
    <property type="entry name" value="ESAT-6-like_sf"/>
</dbReference>
<evidence type="ECO:0000313" key="2">
    <source>
        <dbReference type="EMBL" id="MBB5918491.1"/>
    </source>
</evidence>
<comment type="similarity">
    <text evidence="1">Belongs to the WXG100 family.</text>
</comment>
<dbReference type="EMBL" id="JACHIT010000002">
    <property type="protein sequence ID" value="MBB5918491.1"/>
    <property type="molecule type" value="Genomic_DNA"/>
</dbReference>
<organism evidence="2 3">
    <name type="scientific">Nocardia transvalensis</name>
    <dbReference type="NCBI Taxonomy" id="37333"/>
    <lineage>
        <taxon>Bacteria</taxon>
        <taxon>Bacillati</taxon>
        <taxon>Actinomycetota</taxon>
        <taxon>Actinomycetes</taxon>
        <taxon>Mycobacteriales</taxon>
        <taxon>Nocardiaceae</taxon>
        <taxon>Nocardia</taxon>
    </lineage>
</organism>
<keyword evidence="3" id="KW-1185">Reference proteome</keyword>
<sequence length="99" mass="10932">MTADDQFRVDLQQLDDAIVKMSGFGAEVDAILDDVDRHIADLHLSWDSRAAETQRAAHTKWLAGAAEMRENLGELRDVARVAHENYSGAAGTNHGMWPT</sequence>
<protein>
    <recommendedName>
        <fullName evidence="1">ESAT-6-like protein</fullName>
    </recommendedName>
</protein>
<dbReference type="SUPFAM" id="SSF140453">
    <property type="entry name" value="EsxAB dimer-like"/>
    <property type="match status" value="1"/>
</dbReference>
<proteinExistence type="inferred from homology"/>
<accession>A0A7W9PLR6</accession>
<dbReference type="InterPro" id="IPR010310">
    <property type="entry name" value="T7SS_ESAT-6-like"/>
</dbReference>
<evidence type="ECO:0000313" key="3">
    <source>
        <dbReference type="Proteomes" id="UP000540412"/>
    </source>
</evidence>
<name>A0A7W9PLR6_9NOCA</name>
<reference evidence="2 3" key="1">
    <citation type="submission" date="2020-08" db="EMBL/GenBank/DDBJ databases">
        <title>Sequencing the genomes of 1000 actinobacteria strains.</title>
        <authorList>
            <person name="Klenk H.-P."/>
        </authorList>
    </citation>
    <scope>NUCLEOTIDE SEQUENCE [LARGE SCALE GENOMIC DNA]</scope>
    <source>
        <strain evidence="2 3">DSM 43582</strain>
    </source>
</reference>
<comment type="caution">
    <text evidence="2">The sequence shown here is derived from an EMBL/GenBank/DDBJ whole genome shotgun (WGS) entry which is preliminary data.</text>
</comment>
<dbReference type="RefSeq" id="WP_040753571.1">
    <property type="nucleotide sequence ID" value="NZ_JACHIT010000002.1"/>
</dbReference>